<feature type="compositionally biased region" description="Gly residues" evidence="2">
    <location>
        <begin position="602"/>
        <end position="611"/>
    </location>
</feature>
<feature type="region of interest" description="Disordered" evidence="2">
    <location>
        <begin position="1"/>
        <end position="84"/>
    </location>
</feature>
<feature type="compositionally biased region" description="Polar residues" evidence="2">
    <location>
        <begin position="712"/>
        <end position="726"/>
    </location>
</feature>
<reference evidence="3" key="1">
    <citation type="submission" date="2023-10" db="EMBL/GenBank/DDBJ databases">
        <title>Genome assembly of Pristionchus species.</title>
        <authorList>
            <person name="Yoshida K."/>
            <person name="Sommer R.J."/>
        </authorList>
    </citation>
    <scope>NUCLEOTIDE SEQUENCE</scope>
    <source>
        <strain evidence="3">RS5133</strain>
    </source>
</reference>
<name>A0AAV5VWK5_9BILA</name>
<accession>A0AAV5VWK5</accession>
<evidence type="ECO:0000313" key="4">
    <source>
        <dbReference type="Proteomes" id="UP001432322"/>
    </source>
</evidence>
<dbReference type="AlphaFoldDB" id="A0AAV5VWK5"/>
<dbReference type="Proteomes" id="UP001432322">
    <property type="component" value="Unassembled WGS sequence"/>
</dbReference>
<feature type="region of interest" description="Disordered" evidence="2">
    <location>
        <begin position="505"/>
        <end position="620"/>
    </location>
</feature>
<evidence type="ECO:0000256" key="1">
    <source>
        <dbReference type="SAM" id="Coils"/>
    </source>
</evidence>
<keyword evidence="4" id="KW-1185">Reference proteome</keyword>
<evidence type="ECO:0000313" key="3">
    <source>
        <dbReference type="EMBL" id="GMT23915.1"/>
    </source>
</evidence>
<organism evidence="3 4">
    <name type="scientific">Pristionchus fissidentatus</name>
    <dbReference type="NCBI Taxonomy" id="1538716"/>
    <lineage>
        <taxon>Eukaryota</taxon>
        <taxon>Metazoa</taxon>
        <taxon>Ecdysozoa</taxon>
        <taxon>Nematoda</taxon>
        <taxon>Chromadorea</taxon>
        <taxon>Rhabditida</taxon>
        <taxon>Rhabditina</taxon>
        <taxon>Diplogasteromorpha</taxon>
        <taxon>Diplogasteroidea</taxon>
        <taxon>Neodiplogasteridae</taxon>
        <taxon>Pristionchus</taxon>
    </lineage>
</organism>
<feature type="compositionally biased region" description="Acidic residues" evidence="2">
    <location>
        <begin position="52"/>
        <end position="73"/>
    </location>
</feature>
<feature type="compositionally biased region" description="Basic and acidic residues" evidence="2">
    <location>
        <begin position="33"/>
        <end position="51"/>
    </location>
</feature>
<feature type="non-terminal residue" evidence="3">
    <location>
        <position position="1"/>
    </location>
</feature>
<proteinExistence type="predicted"/>
<dbReference type="EMBL" id="BTSY01000004">
    <property type="protein sequence ID" value="GMT23915.1"/>
    <property type="molecule type" value="Genomic_DNA"/>
</dbReference>
<protein>
    <submittedName>
        <fullName evidence="3">Uncharacterized protein</fullName>
    </submittedName>
</protein>
<gene>
    <name evidence="3" type="ORF">PFISCL1PPCAC_15212</name>
</gene>
<evidence type="ECO:0000256" key="2">
    <source>
        <dbReference type="SAM" id="MobiDB-lite"/>
    </source>
</evidence>
<feature type="compositionally biased region" description="Basic and acidic residues" evidence="2">
    <location>
        <begin position="74"/>
        <end position="84"/>
    </location>
</feature>
<sequence length="754" mass="84270">SKSQMADTVDTAVDGAMEVVENPDVAVDTQNENEMKVDCKSEIKTDEHVETEGDEHIEEELDGEMEETEEIEEKPEVEQKPADAMETKESNEVVNPYAISNFYPNVAAVDIGKCMIMAGLPSSFNEDSIGVFNDVIVSMLEEDLTVKKESIESISKLNKGEDEENGCRVMVSFKSRVHKHRVMAVKNRSNLGYTLEQVETVPAEVGDLLKVVEKKEDETHDDKEEVKKEEEKKDIEKFKDEHSVLPFVIDWDGAPEFQWKIPEGKAGAVNLVIENATVLDLYEPFLYRASVKAQSIQVKVPGRVIEDQPTAKHFGTITLQYMNDGEAIRFAMVNLIYFRSKGERRIKVYLPQTTNALKRKSEFEKRLGRKIEIPDTMRKMMVKSTDVSLSECTFGVDEAKIAFPDREIESVERVVDCNEKVAFVVTFKTAHETVLAHANNRSIKIGDISCRIYLLGTECNGTEREGKEYLTRLEMIAQTKVEQAKKKEEYEAKVAKGEIVPSAKKTFPKKPVSTPSTRGKRGSEPLGTSKIPINKSNGPSFKTPVSSSRSQRSTAYDKPSPRGLSSVSSSRGGRLPPRPTRRDDVMGGRPSRTSPWQDNGRRNGGGGGGGPLSASAFNKDDYRMEQMVREQRRQMEMQEQILRQQEMITVMSDRLHQPALSSSAFRQRDYELMAPTSLMAGGSRQGYGMPPSVTYNQASGYTPSPAYEPLTASMTPSHLSNTDNQRSSSGYGSSSYGKSSSSYPSSSSYHDRRY</sequence>
<feature type="compositionally biased region" description="Low complexity" evidence="2">
    <location>
        <begin position="561"/>
        <end position="575"/>
    </location>
</feature>
<feature type="compositionally biased region" description="Polar residues" evidence="2">
    <location>
        <begin position="534"/>
        <end position="554"/>
    </location>
</feature>
<keyword evidence="1" id="KW-0175">Coiled coil</keyword>
<feature type="compositionally biased region" description="Low complexity" evidence="2">
    <location>
        <begin position="727"/>
        <end position="748"/>
    </location>
</feature>
<feature type="coiled-coil region" evidence="1">
    <location>
        <begin position="209"/>
        <end position="241"/>
    </location>
</feature>
<feature type="region of interest" description="Disordered" evidence="2">
    <location>
        <begin position="697"/>
        <end position="754"/>
    </location>
</feature>
<comment type="caution">
    <text evidence="3">The sequence shown here is derived from an EMBL/GenBank/DDBJ whole genome shotgun (WGS) entry which is preliminary data.</text>
</comment>